<dbReference type="PROSITE" id="PS51352">
    <property type="entry name" value="THIOREDOXIN_2"/>
    <property type="match status" value="1"/>
</dbReference>
<keyword evidence="4" id="KW-1015">Disulfide bond</keyword>
<dbReference type="eggNOG" id="COG0526">
    <property type="taxonomic scope" value="Bacteria"/>
</dbReference>
<evidence type="ECO:0000256" key="1">
    <source>
        <dbReference type="ARBA" id="ARBA00004196"/>
    </source>
</evidence>
<keyword evidence="5" id="KW-0676">Redox-active center</keyword>
<proteinExistence type="predicted"/>
<dbReference type="PANTHER" id="PTHR42852">
    <property type="entry name" value="THIOL:DISULFIDE INTERCHANGE PROTEIN DSBE"/>
    <property type="match status" value="1"/>
</dbReference>
<keyword evidence="8" id="KW-0413">Isomerase</keyword>
<feature type="domain" description="Thioredoxin" evidence="7">
    <location>
        <begin position="32"/>
        <end position="196"/>
    </location>
</feature>
<sequence>MRKSILISVAAILAVTALLAVGLIALRPEPTGQESQALPSAGEAPDEASSREVVPPRPDCPAGGAGGVELECLGGERGADQAQDGGITVVNLWAWWCEPCRAELPVIEEFAQRNAQYTVVGVHADPAAGNGAALLNDLGVGLPSYQDSENLFGGEFGLPRVVPITVVLRGDEQLAAFPYPFEDVEDLEAAVAGAVEG</sequence>
<dbReference type="InterPro" id="IPR036249">
    <property type="entry name" value="Thioredoxin-like_sf"/>
</dbReference>
<dbReference type="GO" id="GO:0016853">
    <property type="term" value="F:isomerase activity"/>
    <property type="evidence" value="ECO:0007669"/>
    <property type="project" value="UniProtKB-KW"/>
</dbReference>
<keyword evidence="9" id="KW-1185">Reference proteome</keyword>
<evidence type="ECO:0000313" key="9">
    <source>
        <dbReference type="Proteomes" id="UP000182237"/>
    </source>
</evidence>
<dbReference type="RefSeq" id="WP_019193761.1">
    <property type="nucleotide sequence ID" value="NZ_LT629765.1"/>
</dbReference>
<dbReference type="GO" id="GO:0017004">
    <property type="term" value="P:cytochrome complex assembly"/>
    <property type="evidence" value="ECO:0007669"/>
    <property type="project" value="UniProtKB-KW"/>
</dbReference>
<dbReference type="PROSITE" id="PS00194">
    <property type="entry name" value="THIOREDOXIN_1"/>
    <property type="match status" value="1"/>
</dbReference>
<keyword evidence="3" id="KW-0812">Transmembrane</keyword>
<organism evidence="8 9">
    <name type="scientific">Corynebacterium timonense</name>
    <dbReference type="NCBI Taxonomy" id="441500"/>
    <lineage>
        <taxon>Bacteria</taxon>
        <taxon>Bacillati</taxon>
        <taxon>Actinomycetota</taxon>
        <taxon>Actinomycetes</taxon>
        <taxon>Mycobacteriales</taxon>
        <taxon>Corynebacteriaceae</taxon>
        <taxon>Corynebacterium</taxon>
    </lineage>
</organism>
<accession>A0A1H1TKD6</accession>
<feature type="region of interest" description="Disordered" evidence="6">
    <location>
        <begin position="32"/>
        <end position="60"/>
    </location>
</feature>
<gene>
    <name evidence="8" type="ORF">SAMN04488539_2011</name>
</gene>
<reference evidence="8 9" key="1">
    <citation type="submission" date="2016-10" db="EMBL/GenBank/DDBJ databases">
        <authorList>
            <person name="de Groot N.N."/>
        </authorList>
    </citation>
    <scope>NUCLEOTIDE SEQUENCE [LARGE SCALE GENOMIC DNA]</scope>
    <source>
        <strain evidence="8 9">DSM 45434</strain>
    </source>
</reference>
<dbReference type="OrthoDB" id="9796554at2"/>
<evidence type="ECO:0000256" key="2">
    <source>
        <dbReference type="ARBA" id="ARBA00022748"/>
    </source>
</evidence>
<dbReference type="PANTHER" id="PTHR42852:SF6">
    <property type="entry name" value="THIOL:DISULFIDE INTERCHANGE PROTEIN DSBE"/>
    <property type="match status" value="1"/>
</dbReference>
<dbReference type="GO" id="GO:0016209">
    <property type="term" value="F:antioxidant activity"/>
    <property type="evidence" value="ECO:0007669"/>
    <property type="project" value="InterPro"/>
</dbReference>
<dbReference type="InterPro" id="IPR013766">
    <property type="entry name" value="Thioredoxin_domain"/>
</dbReference>
<dbReference type="STRING" id="1203190.GCA_000312345_00919"/>
<dbReference type="Gene3D" id="3.40.30.10">
    <property type="entry name" value="Glutaredoxin"/>
    <property type="match status" value="1"/>
</dbReference>
<dbReference type="InterPro" id="IPR000866">
    <property type="entry name" value="AhpC/TSA"/>
</dbReference>
<protein>
    <submittedName>
        <fullName evidence="8">Thiol-disulfide isomerase or thioredoxin</fullName>
    </submittedName>
</protein>
<evidence type="ECO:0000256" key="3">
    <source>
        <dbReference type="ARBA" id="ARBA00022968"/>
    </source>
</evidence>
<dbReference type="Pfam" id="PF00578">
    <property type="entry name" value="AhpC-TSA"/>
    <property type="match status" value="1"/>
</dbReference>
<dbReference type="GO" id="GO:0030313">
    <property type="term" value="C:cell envelope"/>
    <property type="evidence" value="ECO:0007669"/>
    <property type="project" value="UniProtKB-SubCell"/>
</dbReference>
<dbReference type="GO" id="GO:0016491">
    <property type="term" value="F:oxidoreductase activity"/>
    <property type="evidence" value="ECO:0007669"/>
    <property type="project" value="InterPro"/>
</dbReference>
<evidence type="ECO:0000259" key="7">
    <source>
        <dbReference type="PROSITE" id="PS51352"/>
    </source>
</evidence>
<comment type="subcellular location">
    <subcellularLocation>
        <location evidence="1">Cell envelope</location>
    </subcellularLocation>
</comment>
<dbReference type="CDD" id="cd02966">
    <property type="entry name" value="TlpA_like_family"/>
    <property type="match status" value="1"/>
</dbReference>
<dbReference type="Proteomes" id="UP000182237">
    <property type="component" value="Chromosome I"/>
</dbReference>
<dbReference type="AlphaFoldDB" id="A0A1H1TKD6"/>
<evidence type="ECO:0000313" key="8">
    <source>
        <dbReference type="EMBL" id="SDS60707.1"/>
    </source>
</evidence>
<keyword evidence="2" id="KW-0201">Cytochrome c-type biogenesis</keyword>
<dbReference type="InterPro" id="IPR017937">
    <property type="entry name" value="Thioredoxin_CS"/>
</dbReference>
<dbReference type="EMBL" id="LT629765">
    <property type="protein sequence ID" value="SDS60707.1"/>
    <property type="molecule type" value="Genomic_DNA"/>
</dbReference>
<evidence type="ECO:0000256" key="4">
    <source>
        <dbReference type="ARBA" id="ARBA00023157"/>
    </source>
</evidence>
<evidence type="ECO:0000256" key="6">
    <source>
        <dbReference type="SAM" id="MobiDB-lite"/>
    </source>
</evidence>
<dbReference type="SUPFAM" id="SSF52833">
    <property type="entry name" value="Thioredoxin-like"/>
    <property type="match status" value="1"/>
</dbReference>
<dbReference type="InterPro" id="IPR050553">
    <property type="entry name" value="Thioredoxin_ResA/DsbE_sf"/>
</dbReference>
<evidence type="ECO:0000256" key="5">
    <source>
        <dbReference type="ARBA" id="ARBA00023284"/>
    </source>
</evidence>
<keyword evidence="3" id="KW-0735">Signal-anchor</keyword>
<name>A0A1H1TKD6_9CORY</name>